<evidence type="ECO:0000256" key="3">
    <source>
        <dbReference type="ARBA" id="ARBA00032460"/>
    </source>
</evidence>
<evidence type="ECO:0000256" key="4">
    <source>
        <dbReference type="ARBA" id="ARBA00033298"/>
    </source>
</evidence>
<evidence type="ECO:0000256" key="1">
    <source>
        <dbReference type="ARBA" id="ARBA00030291"/>
    </source>
</evidence>
<dbReference type="InterPro" id="IPR037523">
    <property type="entry name" value="VOC_core"/>
</dbReference>
<comment type="caution">
    <text evidence="6">The sequence shown here is derived from an EMBL/GenBank/DDBJ whole genome shotgun (WGS) entry which is preliminary data.</text>
</comment>
<dbReference type="PANTHER" id="PTHR46036:SF5">
    <property type="entry name" value="LACTOYLGLUTATHIONE LYASE"/>
    <property type="match status" value="1"/>
</dbReference>
<proteinExistence type="predicted"/>
<name>A0ABR4XIW7_9PORP</name>
<evidence type="ECO:0000256" key="2">
    <source>
        <dbReference type="ARBA" id="ARBA00030892"/>
    </source>
</evidence>
<dbReference type="InterPro" id="IPR004360">
    <property type="entry name" value="Glyas_Fos-R_dOase_dom"/>
</dbReference>
<dbReference type="GO" id="GO:0016829">
    <property type="term" value="F:lyase activity"/>
    <property type="evidence" value="ECO:0007669"/>
    <property type="project" value="UniProtKB-KW"/>
</dbReference>
<keyword evidence="6" id="KW-0456">Lyase</keyword>
<dbReference type="SUPFAM" id="SSF54593">
    <property type="entry name" value="Glyoxalase/Bleomycin resistance protein/Dihydroxybiphenyl dioxygenase"/>
    <property type="match status" value="1"/>
</dbReference>
<protein>
    <recommendedName>
        <fullName evidence="2">Aldoketomutase</fullName>
    </recommendedName>
    <alternativeName>
        <fullName evidence="1">Ketone-aldehyde mutase</fullName>
    </alternativeName>
    <alternativeName>
        <fullName evidence="3">Methylglyoxalase</fullName>
    </alternativeName>
    <alternativeName>
        <fullName evidence="4">S-D-lactoylglutathione methylglyoxal lyase</fullName>
    </alternativeName>
</protein>
<feature type="domain" description="VOC" evidence="5">
    <location>
        <begin position="5"/>
        <end position="123"/>
    </location>
</feature>
<dbReference type="Proteomes" id="UP000030101">
    <property type="component" value="Unassembled WGS sequence"/>
</dbReference>
<dbReference type="PROSITE" id="PS51819">
    <property type="entry name" value="VOC"/>
    <property type="match status" value="1"/>
</dbReference>
<evidence type="ECO:0000313" key="6">
    <source>
        <dbReference type="EMBL" id="KGN91644.1"/>
    </source>
</evidence>
<keyword evidence="7" id="KW-1185">Reference proteome</keyword>
<reference evidence="6 7" key="1">
    <citation type="submission" date="2014-08" db="EMBL/GenBank/DDBJ databases">
        <title>Porphyromonas canoris strain:OH2762 Genome sequencing.</title>
        <authorList>
            <person name="Wallis C."/>
            <person name="Deusch O."/>
            <person name="O'Flynn C."/>
            <person name="Davis I."/>
            <person name="Jospin G."/>
            <person name="Darling A.E."/>
            <person name="Coil D.A."/>
            <person name="Alexiev A."/>
            <person name="Horsfall A."/>
            <person name="Kirkwood N."/>
            <person name="Harris S."/>
            <person name="Eisen J.A."/>
        </authorList>
    </citation>
    <scope>NUCLEOTIDE SEQUENCE [LARGE SCALE GENOMIC DNA]</scope>
    <source>
        <strain evidence="7">COT-108 OH2762</strain>
    </source>
</reference>
<gene>
    <name evidence="6" type="ORF">HQ43_05930</name>
</gene>
<dbReference type="Gene3D" id="3.10.180.10">
    <property type="entry name" value="2,3-Dihydroxybiphenyl 1,2-Dioxygenase, domain 1"/>
    <property type="match status" value="1"/>
</dbReference>
<dbReference type="RefSeq" id="WP_036790917.1">
    <property type="nucleotide sequence ID" value="NZ_JQZV01000013.1"/>
</dbReference>
<dbReference type="Pfam" id="PF00903">
    <property type="entry name" value="Glyoxalase"/>
    <property type="match status" value="1"/>
</dbReference>
<dbReference type="EMBL" id="JQZV01000013">
    <property type="protein sequence ID" value="KGN91644.1"/>
    <property type="molecule type" value="Genomic_DNA"/>
</dbReference>
<sequence length="126" mass="14922">MISAQFDHFNYNVTDLERSLKFYEQALGLKEVRRKEASDGSFILVYLGDGKTGFTLELTWLRDWDRPYNLGDNEFHLCVRVPGDYDEAREYHRQMDCICYENESMGLYFISDPDGYWIEILPLKRG</sequence>
<dbReference type="PANTHER" id="PTHR46036">
    <property type="entry name" value="LACTOYLGLUTATHIONE LYASE"/>
    <property type="match status" value="1"/>
</dbReference>
<evidence type="ECO:0000259" key="5">
    <source>
        <dbReference type="PROSITE" id="PS51819"/>
    </source>
</evidence>
<accession>A0ABR4XIW7</accession>
<dbReference type="InterPro" id="IPR029068">
    <property type="entry name" value="Glyas_Bleomycin-R_OHBP_Dase"/>
</dbReference>
<organism evidence="6 7">
    <name type="scientific">Porphyromonas canoris</name>
    <dbReference type="NCBI Taxonomy" id="36875"/>
    <lineage>
        <taxon>Bacteria</taxon>
        <taxon>Pseudomonadati</taxon>
        <taxon>Bacteroidota</taxon>
        <taxon>Bacteroidia</taxon>
        <taxon>Bacteroidales</taxon>
        <taxon>Porphyromonadaceae</taxon>
        <taxon>Porphyromonas</taxon>
    </lineage>
</organism>
<evidence type="ECO:0000313" key="7">
    <source>
        <dbReference type="Proteomes" id="UP000030101"/>
    </source>
</evidence>